<dbReference type="GO" id="GO:0008691">
    <property type="term" value="F:3-hydroxybutyryl-CoA dehydrogenase activity"/>
    <property type="evidence" value="ECO:0007669"/>
    <property type="project" value="TreeGrafter"/>
</dbReference>
<evidence type="ECO:0000256" key="1">
    <source>
        <dbReference type="ARBA" id="ARBA00023002"/>
    </source>
</evidence>
<name>A0A6J7IGG5_9ZZZZ</name>
<feature type="domain" description="3-hydroxyacyl-CoA dehydrogenase C-terminal" evidence="2">
    <location>
        <begin position="184"/>
        <end position="280"/>
    </location>
</feature>
<dbReference type="PIRSF" id="PIRSF000105">
    <property type="entry name" value="HCDH"/>
    <property type="match status" value="1"/>
</dbReference>
<dbReference type="Gene3D" id="1.10.1040.10">
    <property type="entry name" value="N-(1-d-carboxylethyl)-l-norvaline Dehydrogenase, domain 2"/>
    <property type="match status" value="1"/>
</dbReference>
<protein>
    <submittedName>
        <fullName evidence="4">Unannotated protein</fullName>
    </submittedName>
</protein>
<organism evidence="4">
    <name type="scientific">freshwater metagenome</name>
    <dbReference type="NCBI Taxonomy" id="449393"/>
    <lineage>
        <taxon>unclassified sequences</taxon>
        <taxon>metagenomes</taxon>
        <taxon>ecological metagenomes</taxon>
    </lineage>
</organism>
<dbReference type="InterPro" id="IPR036291">
    <property type="entry name" value="NAD(P)-bd_dom_sf"/>
</dbReference>
<keyword evidence="1" id="KW-0560">Oxidoreductase</keyword>
<dbReference type="Gene3D" id="3.40.50.720">
    <property type="entry name" value="NAD(P)-binding Rossmann-like Domain"/>
    <property type="match status" value="1"/>
</dbReference>
<evidence type="ECO:0000259" key="3">
    <source>
        <dbReference type="Pfam" id="PF02737"/>
    </source>
</evidence>
<feature type="domain" description="3-hydroxyacyl-CoA dehydrogenase NAD binding" evidence="3">
    <location>
        <begin position="5"/>
        <end position="181"/>
    </location>
</feature>
<dbReference type="SUPFAM" id="SSF51735">
    <property type="entry name" value="NAD(P)-binding Rossmann-fold domains"/>
    <property type="match status" value="1"/>
</dbReference>
<evidence type="ECO:0000313" key="4">
    <source>
        <dbReference type="EMBL" id="CAB4929636.1"/>
    </source>
</evidence>
<dbReference type="PANTHER" id="PTHR48075:SF9">
    <property type="entry name" value="3-HYDROXYBUTYRYL-COA DEHYDROGENASE"/>
    <property type="match status" value="1"/>
</dbReference>
<proteinExistence type="predicted"/>
<evidence type="ECO:0000259" key="2">
    <source>
        <dbReference type="Pfam" id="PF00725"/>
    </source>
</evidence>
<dbReference type="GO" id="GO:0070403">
    <property type="term" value="F:NAD+ binding"/>
    <property type="evidence" value="ECO:0007669"/>
    <property type="project" value="InterPro"/>
</dbReference>
<dbReference type="Pfam" id="PF02737">
    <property type="entry name" value="3HCDH_N"/>
    <property type="match status" value="1"/>
</dbReference>
<dbReference type="InterPro" id="IPR008927">
    <property type="entry name" value="6-PGluconate_DH-like_C_sf"/>
</dbReference>
<dbReference type="AlphaFoldDB" id="A0A6J7IGG5"/>
<dbReference type="GO" id="GO:0006635">
    <property type="term" value="P:fatty acid beta-oxidation"/>
    <property type="evidence" value="ECO:0007669"/>
    <property type="project" value="TreeGrafter"/>
</dbReference>
<sequence length="282" mass="29514">MNRFGVVGCGVMGAGIAEVGAKGGCDVVVVDFSDEILDRARGRMAASLAKAETAGRLNEPADAIIGRIAFTTDRAALADREIVIEAIRETLEDKVALIGDLDGILAVDAIIATNTSSIPVAQIAAASAHPGRVLGLHFFNPVPVMPLVEVVACLVTDPAVADAAHEFCADVLGKKVIRAADRSGFVVNAILVPYLLSAIRSLENNVATKEDIDTGMMAGCGMPMGPLTLCDMIGLDTMLLVSQSLYAEHLESAFAPPALLKRHVEAGLLGRKSGRGFYDYAK</sequence>
<gene>
    <name evidence="4" type="ORF">UFOPK3772_00170</name>
</gene>
<dbReference type="InterPro" id="IPR022694">
    <property type="entry name" value="3-OHacyl-CoA_DH"/>
</dbReference>
<dbReference type="InterPro" id="IPR013328">
    <property type="entry name" value="6PGD_dom2"/>
</dbReference>
<dbReference type="InterPro" id="IPR006176">
    <property type="entry name" value="3-OHacyl-CoA_DH_NAD-bd"/>
</dbReference>
<dbReference type="Pfam" id="PF00725">
    <property type="entry name" value="3HCDH"/>
    <property type="match status" value="1"/>
</dbReference>
<dbReference type="InterPro" id="IPR006108">
    <property type="entry name" value="3HC_DH_C"/>
</dbReference>
<accession>A0A6J7IGG5</accession>
<reference evidence="4" key="1">
    <citation type="submission" date="2020-05" db="EMBL/GenBank/DDBJ databases">
        <authorList>
            <person name="Chiriac C."/>
            <person name="Salcher M."/>
            <person name="Ghai R."/>
            <person name="Kavagutti S V."/>
        </authorList>
    </citation>
    <scope>NUCLEOTIDE SEQUENCE</scope>
</reference>
<dbReference type="SUPFAM" id="SSF48179">
    <property type="entry name" value="6-phosphogluconate dehydrogenase C-terminal domain-like"/>
    <property type="match status" value="1"/>
</dbReference>
<dbReference type="NCBIfam" id="NF005875">
    <property type="entry name" value="PRK07819.1"/>
    <property type="match status" value="1"/>
</dbReference>
<dbReference type="PANTHER" id="PTHR48075">
    <property type="entry name" value="3-HYDROXYACYL-COA DEHYDROGENASE FAMILY PROTEIN"/>
    <property type="match status" value="1"/>
</dbReference>
<dbReference type="EMBL" id="CAFBNE010000003">
    <property type="protein sequence ID" value="CAB4929636.1"/>
    <property type="molecule type" value="Genomic_DNA"/>
</dbReference>